<comment type="subcellular location">
    <subcellularLocation>
        <location evidence="2">Cell membrane</location>
        <topology evidence="2">Single-pass type II membrane protein</topology>
    </subcellularLocation>
    <subcellularLocation>
        <location evidence="9">Membrane</location>
        <topology evidence="9">Single-pass type II membrane protein</topology>
    </subcellularLocation>
</comment>
<feature type="active site" evidence="7">
    <location>
        <position position="71"/>
    </location>
</feature>
<dbReference type="PRINTS" id="PR00727">
    <property type="entry name" value="LEADERPTASE"/>
</dbReference>
<name>A0A2X3W1B8_9STRE</name>
<proteinExistence type="inferred from homology"/>
<dbReference type="OrthoDB" id="9802919at2"/>
<dbReference type="NCBIfam" id="TIGR02227">
    <property type="entry name" value="sigpep_I_bact"/>
    <property type="match status" value="1"/>
</dbReference>
<dbReference type="GO" id="GO:0004252">
    <property type="term" value="F:serine-type endopeptidase activity"/>
    <property type="evidence" value="ECO:0007669"/>
    <property type="project" value="InterPro"/>
</dbReference>
<dbReference type="PROSITE" id="PS00760">
    <property type="entry name" value="SPASE_I_2"/>
    <property type="match status" value="1"/>
</dbReference>
<feature type="domain" description="Peptidase S26" evidence="10">
    <location>
        <begin position="6"/>
        <end position="184"/>
    </location>
</feature>
<evidence type="ECO:0000256" key="4">
    <source>
        <dbReference type="ARBA" id="ARBA00013208"/>
    </source>
</evidence>
<comment type="catalytic activity">
    <reaction evidence="1 8">
        <text>Cleavage of hydrophobic, N-terminal signal or leader sequences from secreted and periplasmic proteins.</text>
        <dbReference type="EC" id="3.4.21.89"/>
    </reaction>
</comment>
<keyword evidence="6 8" id="KW-0378">Hydrolase</keyword>
<dbReference type="KEGG" id="sfer:NCTC12278_01645"/>
<dbReference type="GO" id="GO:0009003">
    <property type="term" value="F:signal peptidase activity"/>
    <property type="evidence" value="ECO:0007669"/>
    <property type="project" value="UniProtKB-EC"/>
</dbReference>
<evidence type="ECO:0000256" key="7">
    <source>
        <dbReference type="PIRSR" id="PIRSR600223-1"/>
    </source>
</evidence>
<evidence type="ECO:0000256" key="9">
    <source>
        <dbReference type="RuleBase" id="RU362042"/>
    </source>
</evidence>
<dbReference type="Proteomes" id="UP000249495">
    <property type="component" value="Chromosome 1"/>
</dbReference>
<dbReference type="RefSeq" id="WP_018030680.1">
    <property type="nucleotide sequence ID" value="NZ_CAMCCF010000013.1"/>
</dbReference>
<dbReference type="AlphaFoldDB" id="A0A2X3W1B8"/>
<dbReference type="InterPro" id="IPR019533">
    <property type="entry name" value="Peptidase_S26"/>
</dbReference>
<dbReference type="PANTHER" id="PTHR43390:SF1">
    <property type="entry name" value="CHLOROPLAST PROCESSING PEPTIDASE"/>
    <property type="match status" value="1"/>
</dbReference>
<evidence type="ECO:0000256" key="3">
    <source>
        <dbReference type="ARBA" id="ARBA00009370"/>
    </source>
</evidence>
<dbReference type="InterPro" id="IPR036286">
    <property type="entry name" value="LexA/Signal_pep-like_sf"/>
</dbReference>
<organism evidence="11 12">
    <name type="scientific">Streptococcus ferus</name>
    <dbReference type="NCBI Taxonomy" id="1345"/>
    <lineage>
        <taxon>Bacteria</taxon>
        <taxon>Bacillati</taxon>
        <taxon>Bacillota</taxon>
        <taxon>Bacilli</taxon>
        <taxon>Lactobacillales</taxon>
        <taxon>Streptococcaceae</taxon>
        <taxon>Streptococcus</taxon>
    </lineage>
</organism>
<dbReference type="STRING" id="1123303.GCA_000372425_01358"/>
<gene>
    <name evidence="11" type="primary">spsB_2</name>
    <name evidence="11" type="ORF">NCTC12278_01645</name>
</gene>
<dbReference type="InterPro" id="IPR019757">
    <property type="entry name" value="Pept_S26A_signal_pept_1_Lys-AS"/>
</dbReference>
<keyword evidence="5 8" id="KW-0645">Protease</keyword>
<evidence type="ECO:0000256" key="2">
    <source>
        <dbReference type="ARBA" id="ARBA00004401"/>
    </source>
</evidence>
<dbReference type="PANTHER" id="PTHR43390">
    <property type="entry name" value="SIGNAL PEPTIDASE I"/>
    <property type="match status" value="1"/>
</dbReference>
<dbReference type="InterPro" id="IPR019756">
    <property type="entry name" value="Pept_S26A_signal_pept_1_Ser-AS"/>
</dbReference>
<evidence type="ECO:0000256" key="6">
    <source>
        <dbReference type="ARBA" id="ARBA00022801"/>
    </source>
</evidence>
<dbReference type="InterPro" id="IPR000223">
    <property type="entry name" value="Pept_S26A_signal_pept_1"/>
</dbReference>
<dbReference type="CDD" id="cd06462">
    <property type="entry name" value="Peptidase_S24_S26"/>
    <property type="match status" value="1"/>
</dbReference>
<evidence type="ECO:0000259" key="10">
    <source>
        <dbReference type="Pfam" id="PF10502"/>
    </source>
</evidence>
<accession>A0A2X3W1B8</accession>
<dbReference type="EC" id="3.4.21.89" evidence="4 8"/>
<dbReference type="GO" id="GO:0005886">
    <property type="term" value="C:plasma membrane"/>
    <property type="evidence" value="ECO:0007669"/>
    <property type="project" value="UniProtKB-SubCell"/>
</dbReference>
<evidence type="ECO:0000313" key="12">
    <source>
        <dbReference type="Proteomes" id="UP000249495"/>
    </source>
</evidence>
<dbReference type="Pfam" id="PF10502">
    <property type="entry name" value="Peptidase_S26"/>
    <property type="match status" value="1"/>
</dbReference>
<feature type="active site" evidence="7">
    <location>
        <position position="35"/>
    </location>
</feature>
<dbReference type="EMBL" id="LS483343">
    <property type="protein sequence ID" value="SQF41049.1"/>
    <property type="molecule type" value="Genomic_DNA"/>
</dbReference>
<evidence type="ECO:0000313" key="11">
    <source>
        <dbReference type="EMBL" id="SQF41049.1"/>
    </source>
</evidence>
<dbReference type="SUPFAM" id="SSF51306">
    <property type="entry name" value="LexA/Signal peptidase"/>
    <property type="match status" value="1"/>
</dbReference>
<dbReference type="PROSITE" id="PS00501">
    <property type="entry name" value="SPASE_I_1"/>
    <property type="match status" value="1"/>
</dbReference>
<evidence type="ECO:0000256" key="8">
    <source>
        <dbReference type="RuleBase" id="RU003993"/>
    </source>
</evidence>
<sequence>MKRFIKEWGLFILFIALFGLSRLFVWFPVQVEGHSMDPTLANGERLIVLKTTSIERFDIVVAKEGEKNIVKRIIGMPGDTISYDNDTLKVNGKKVDESYLAEYQKAYAKDKLQSVYSYNQYFQELAAQSKAFTTDSQGQETFSITVPKGQYLLLGDDRIVSKDSRQVGTFAKDQIIGEVKARIWPLSKISLISNQ</sequence>
<comment type="similarity">
    <text evidence="3 9">Belongs to the peptidase S26 family.</text>
</comment>
<evidence type="ECO:0000256" key="5">
    <source>
        <dbReference type="ARBA" id="ARBA00022670"/>
    </source>
</evidence>
<dbReference type="Gene3D" id="2.10.109.10">
    <property type="entry name" value="Umud Fragment, subunit A"/>
    <property type="match status" value="1"/>
</dbReference>
<protein>
    <recommendedName>
        <fullName evidence="4 8">Signal peptidase I</fullName>
        <ecNumber evidence="4 8">3.4.21.89</ecNumber>
    </recommendedName>
</protein>
<reference evidence="11 12" key="1">
    <citation type="submission" date="2018-06" db="EMBL/GenBank/DDBJ databases">
        <authorList>
            <consortium name="Pathogen Informatics"/>
            <person name="Doyle S."/>
        </authorList>
    </citation>
    <scope>NUCLEOTIDE SEQUENCE [LARGE SCALE GENOMIC DNA]</scope>
    <source>
        <strain evidence="11 12">NCTC12278</strain>
    </source>
</reference>
<keyword evidence="12" id="KW-1185">Reference proteome</keyword>
<evidence type="ECO:0000256" key="1">
    <source>
        <dbReference type="ARBA" id="ARBA00000677"/>
    </source>
</evidence>
<dbReference type="GO" id="GO:0006465">
    <property type="term" value="P:signal peptide processing"/>
    <property type="evidence" value="ECO:0007669"/>
    <property type="project" value="InterPro"/>
</dbReference>